<organism evidence="5">
    <name type="scientific">Petromyzon marinus</name>
    <name type="common">Sea lamprey</name>
    <dbReference type="NCBI Taxonomy" id="7757"/>
    <lineage>
        <taxon>Eukaryota</taxon>
        <taxon>Metazoa</taxon>
        <taxon>Chordata</taxon>
        <taxon>Craniata</taxon>
        <taxon>Vertebrata</taxon>
        <taxon>Cyclostomata</taxon>
        <taxon>Hyperoartia</taxon>
        <taxon>Petromyzontiformes</taxon>
        <taxon>Petromyzontidae</taxon>
        <taxon>Petromyzon</taxon>
    </lineage>
</organism>
<name>S4REQ4_PETMA</name>
<keyword evidence="2" id="KW-0663">Pyridoxal phosphate</keyword>
<dbReference type="InterPro" id="IPR004839">
    <property type="entry name" value="Aminotransferase_I/II_large"/>
</dbReference>
<dbReference type="PRINTS" id="PR00753">
    <property type="entry name" value="ACCSYNTHASE"/>
</dbReference>
<dbReference type="GO" id="GO:0008483">
    <property type="term" value="F:transaminase activity"/>
    <property type="evidence" value="ECO:0007669"/>
    <property type="project" value="TreeGrafter"/>
</dbReference>
<dbReference type="STRING" id="7757.ENSPMAP00000003686"/>
<dbReference type="Ensembl" id="ENSPMAT00000003702.1">
    <property type="protein sequence ID" value="ENSPMAP00000003686.1"/>
    <property type="gene ID" value="ENSPMAG00000003364.1"/>
</dbReference>
<feature type="domain" description="Aminotransferase class I/classII large" evidence="4">
    <location>
        <begin position="70"/>
        <end position="433"/>
    </location>
</feature>
<dbReference type="Gene3D" id="3.40.640.10">
    <property type="entry name" value="Type I PLP-dependent aspartate aminotransferase-like (Major domain)"/>
    <property type="match status" value="1"/>
</dbReference>
<evidence type="ECO:0000256" key="3">
    <source>
        <dbReference type="SAM" id="MobiDB-lite"/>
    </source>
</evidence>
<dbReference type="InterPro" id="IPR050478">
    <property type="entry name" value="Ethylene_sulfur-biosynth"/>
</dbReference>
<evidence type="ECO:0000256" key="2">
    <source>
        <dbReference type="ARBA" id="ARBA00022898"/>
    </source>
</evidence>
<dbReference type="PANTHER" id="PTHR43795">
    <property type="entry name" value="BIFUNCTIONAL ASPARTATE AMINOTRANSFERASE AND GLUTAMATE/ASPARTATE-PREPHENATE AMINOTRANSFERASE-RELATED"/>
    <property type="match status" value="1"/>
</dbReference>
<dbReference type="InterPro" id="IPR015424">
    <property type="entry name" value="PyrdxlP-dep_Trfase"/>
</dbReference>
<dbReference type="CDD" id="cd00609">
    <property type="entry name" value="AAT_like"/>
    <property type="match status" value="1"/>
</dbReference>
<feature type="region of interest" description="Disordered" evidence="3">
    <location>
        <begin position="1"/>
        <end position="32"/>
    </location>
</feature>
<dbReference type="InterPro" id="IPR004838">
    <property type="entry name" value="NHTrfase_class1_PyrdxlP-BS"/>
</dbReference>
<evidence type="ECO:0000259" key="4">
    <source>
        <dbReference type="Pfam" id="PF00155"/>
    </source>
</evidence>
<proteinExistence type="inferred from homology"/>
<sequence length="576" mass="64488">MERAGRAGGAASTRHHPCDSSSTRRSSSSSRSLFLSERGHRIMSYTGILQDGFSMYSANKFDEARNPEGIINLGTSENKLSVDLMATRLGQPDMYHVDPVTLCYGDWRGHAFLKKEMARFLTDYCKAPRPLDSENVVVVNGCGSLFTALSAVLCDPGDGILIPTPYYGIIDEDIRHYSGVRTVHVPLSGVPSEDETHPFQLTVPKLETALEAAKKEGMRIRAVILINPNNPLGDIYPADALLSYLEFAKRHELHVIMDEIYMLTIFIKGPKFTSVLSFDRLPDPDRTHVMWSLSKDFAASGLRVGVLYTENRDVIRALGKVAYVHGVPGPLQYSVSQILRDREWIDRVFLPTNHERLRKAHRYMTDRLRAMGVPYLERASGLYVWADFRQFLQSDTFVAEKDMWIALIKSKVLISPGQAFYCPEPGWVRLVFAESMTRLKLGERRQETTVSAIEETVIPVRANVFVIVLLNGLLVTLRPDLLCVRACVWGAVGSSGGMDRLESALPKLKLLTNSAQTSKGDQPNASSALPSDSLEDLIGLLRKQIHSSDWLEQNKAEHFAKSNPEVYESFQQLLKK</sequence>
<accession>S4REQ4</accession>
<dbReference type="GO" id="GO:0030170">
    <property type="term" value="F:pyridoxal phosphate binding"/>
    <property type="evidence" value="ECO:0007669"/>
    <property type="project" value="InterPro"/>
</dbReference>
<dbReference type="InterPro" id="IPR015422">
    <property type="entry name" value="PyrdxlP-dep_Trfase_small"/>
</dbReference>
<protein>
    <recommendedName>
        <fullName evidence="4">Aminotransferase class I/classII large domain-containing protein</fullName>
    </recommendedName>
</protein>
<dbReference type="SUPFAM" id="SSF53383">
    <property type="entry name" value="PLP-dependent transferases"/>
    <property type="match status" value="1"/>
</dbReference>
<reference evidence="5" key="2">
    <citation type="submission" date="2025-09" db="UniProtKB">
        <authorList>
            <consortium name="Ensembl"/>
        </authorList>
    </citation>
    <scope>IDENTIFICATION</scope>
</reference>
<dbReference type="GO" id="GO:0006520">
    <property type="term" value="P:amino acid metabolic process"/>
    <property type="evidence" value="ECO:0007669"/>
    <property type="project" value="TreeGrafter"/>
</dbReference>
<dbReference type="InterPro" id="IPR015421">
    <property type="entry name" value="PyrdxlP-dep_Trfase_major"/>
</dbReference>
<evidence type="ECO:0000256" key="1">
    <source>
        <dbReference type="ARBA" id="ARBA00007441"/>
    </source>
</evidence>
<dbReference type="Pfam" id="PF00155">
    <property type="entry name" value="Aminotran_1_2"/>
    <property type="match status" value="1"/>
</dbReference>
<reference evidence="5" key="1">
    <citation type="submission" date="2025-08" db="UniProtKB">
        <authorList>
            <consortium name="Ensembl"/>
        </authorList>
    </citation>
    <scope>IDENTIFICATION</scope>
</reference>
<feature type="compositionally biased region" description="Low complexity" evidence="3">
    <location>
        <begin position="20"/>
        <end position="32"/>
    </location>
</feature>
<dbReference type="Gene3D" id="3.90.1150.10">
    <property type="entry name" value="Aspartate Aminotransferase, domain 1"/>
    <property type="match status" value="1"/>
</dbReference>
<dbReference type="OMA" id="PYYGTFV"/>
<dbReference type="PANTHER" id="PTHR43795:SF17">
    <property type="entry name" value="1-AMINOCYCLOPROPANE-1-CARBOXYLATE SYNTHASE-LIKE PROTEIN 1"/>
    <property type="match status" value="1"/>
</dbReference>
<dbReference type="HOGENOM" id="CLU_017584_1_3_1"/>
<dbReference type="GeneTree" id="ENSGT00940000164760"/>
<evidence type="ECO:0000313" key="5">
    <source>
        <dbReference type="Ensembl" id="ENSPMAP00000003686.1"/>
    </source>
</evidence>
<dbReference type="AlphaFoldDB" id="S4REQ4"/>
<dbReference type="PROSITE" id="PS00105">
    <property type="entry name" value="AA_TRANSFER_CLASS_1"/>
    <property type="match status" value="1"/>
</dbReference>
<comment type="similarity">
    <text evidence="1">Belongs to the class-I pyridoxal-phosphate-dependent aminotransferase family.</text>
</comment>